<sequence>MNIHEKYDEYQKYIGFLKSDVCEQKYFKKIREIIHQRQLVSFMNDSKWIKLLHEVEQLKFEPAFIAKRLTEKTDIEYEQNFCNKIPYYLGNWQPFYKEAMPIFLDIEYVLVQPRLTKYQGRLVNDLIIDISEQFNAVLIELNIPYVMEQQCFKIMAYQAA</sequence>
<dbReference type="EMBL" id="CP033133">
    <property type="protein sequence ID" value="AYO54296.1"/>
    <property type="molecule type" value="Genomic_DNA"/>
</dbReference>
<evidence type="ECO:0000313" key="2">
    <source>
        <dbReference type="Proteomes" id="UP000279962"/>
    </source>
</evidence>
<proteinExistence type="predicted"/>
<accession>A0A3G2T3H2</accession>
<dbReference type="Pfam" id="PF20383">
    <property type="entry name" value="DUF6678"/>
    <property type="match status" value="1"/>
</dbReference>
<gene>
    <name evidence="1" type="ORF">CDG68_11890</name>
</gene>
<organism evidence="1 2">
    <name type="scientific">Acinetobacter wuhouensis</name>
    <dbReference type="NCBI Taxonomy" id="1879050"/>
    <lineage>
        <taxon>Bacteria</taxon>
        <taxon>Pseudomonadati</taxon>
        <taxon>Pseudomonadota</taxon>
        <taxon>Gammaproteobacteria</taxon>
        <taxon>Moraxellales</taxon>
        <taxon>Moraxellaceae</taxon>
        <taxon>Acinetobacter</taxon>
    </lineage>
</organism>
<protein>
    <submittedName>
        <fullName evidence="1">Uncharacterized protein</fullName>
    </submittedName>
</protein>
<dbReference type="InterPro" id="IPR046500">
    <property type="entry name" value="DUF6678"/>
</dbReference>
<dbReference type="Proteomes" id="UP000279962">
    <property type="component" value="Chromosome"/>
</dbReference>
<dbReference type="RefSeq" id="WP_087551898.1">
    <property type="nucleotide sequence ID" value="NZ_CP033133.1"/>
</dbReference>
<reference evidence="1 2" key="1">
    <citation type="submission" date="2018-10" db="EMBL/GenBank/DDBJ databases">
        <title>The complete genome of Acinetobacter wuhouensis strain WCHAW010062.</title>
        <authorList>
            <person name="Hu Y."/>
            <person name="Long H."/>
            <person name="Feng Y."/>
            <person name="Zong Z."/>
        </authorList>
    </citation>
    <scope>NUCLEOTIDE SEQUENCE [LARGE SCALE GENOMIC DNA]</scope>
    <source>
        <strain evidence="1 2">WCHAW010062</strain>
    </source>
</reference>
<evidence type="ECO:0000313" key="1">
    <source>
        <dbReference type="EMBL" id="AYO54296.1"/>
    </source>
</evidence>
<name>A0A3G2T3H2_9GAMM</name>
<dbReference type="AlphaFoldDB" id="A0A3G2T3H2"/>